<evidence type="ECO:0000256" key="3">
    <source>
        <dbReference type="ARBA" id="ARBA00022989"/>
    </source>
</evidence>
<keyword evidence="4 5" id="KW-0472">Membrane</keyword>
<dbReference type="PANTHER" id="PTHR37422">
    <property type="entry name" value="TEICHURONIC ACID BIOSYNTHESIS PROTEIN TUAE"/>
    <property type="match status" value="1"/>
</dbReference>
<feature type="transmembrane region" description="Helical" evidence="5">
    <location>
        <begin position="172"/>
        <end position="188"/>
    </location>
</feature>
<comment type="caution">
    <text evidence="7">The sequence shown here is derived from an EMBL/GenBank/DDBJ whole genome shotgun (WGS) entry which is preliminary data.</text>
</comment>
<reference evidence="7 8" key="1">
    <citation type="submission" date="2020-09" db="EMBL/GenBank/DDBJ databases">
        <title>Pseudoxanthomonas sp. CAU 1598 isolated from sand of Yaerae Beach.</title>
        <authorList>
            <person name="Kim W."/>
        </authorList>
    </citation>
    <scope>NUCLEOTIDE SEQUENCE [LARGE SCALE GENOMIC DNA]</scope>
    <source>
        <strain evidence="7 8">CAU 1598</strain>
    </source>
</reference>
<keyword evidence="8" id="KW-1185">Reference proteome</keyword>
<dbReference type="Pfam" id="PF04932">
    <property type="entry name" value="Wzy_C"/>
    <property type="match status" value="1"/>
</dbReference>
<sequence>MNALPVWLLWAAVAVLPFGRIAELPMALAALLGLMICLRTPGRLRSRPAAMTLLLFLGYWLPELLSAVDSLSAQRSWLEVAVDLRYLPMLLYFTLELSQGQRAERCAQGLGWIVLLWGGDALLQASTGLSLGGQSSQDRLSGIFGAEDLKLGPMLVALCPFLLVSAWRRHPGWALAALTLVGTAVLLAGTRSAWIMLAVVVGSLCYVELGARRSAQALLGMLAAGLLLGTLAYQTSTSFASRIDRSLAVLSADREGLDHALAFRLPIWENAARMAVAHPINGVGVRAYRDVYADFASPGDPWVDFAAGKGAAHAHNIVLELLSETGLLGLLLWLVAIGLLLRQSRQCALARSSYRSAWATALIAMLFPLNTHYAVYASEWGGLLLVLAAGWLASWAGQSRRQLPNPS</sequence>
<evidence type="ECO:0000256" key="4">
    <source>
        <dbReference type="ARBA" id="ARBA00023136"/>
    </source>
</evidence>
<dbReference type="AlphaFoldDB" id="A0AAW3ZM35"/>
<feature type="domain" description="O-antigen ligase-related" evidence="6">
    <location>
        <begin position="177"/>
        <end position="334"/>
    </location>
</feature>
<organism evidence="7 8">
    <name type="scientific">Pseudomarimonas arenosa</name>
    <dbReference type="NCBI Taxonomy" id="2774145"/>
    <lineage>
        <taxon>Bacteria</taxon>
        <taxon>Pseudomonadati</taxon>
        <taxon>Pseudomonadota</taxon>
        <taxon>Gammaproteobacteria</taxon>
        <taxon>Lysobacterales</taxon>
        <taxon>Lysobacteraceae</taxon>
        <taxon>Pseudomarimonas</taxon>
    </lineage>
</organism>
<accession>A0AAW3ZM35</accession>
<dbReference type="InterPro" id="IPR051533">
    <property type="entry name" value="WaaL-like"/>
</dbReference>
<feature type="transmembrane region" description="Helical" evidence="5">
    <location>
        <begin position="321"/>
        <end position="341"/>
    </location>
</feature>
<dbReference type="Proteomes" id="UP000613768">
    <property type="component" value="Unassembled WGS sequence"/>
</dbReference>
<name>A0AAW3ZM35_9GAMM</name>
<keyword evidence="3 5" id="KW-1133">Transmembrane helix</keyword>
<feature type="transmembrane region" description="Helical" evidence="5">
    <location>
        <begin position="194"/>
        <end position="211"/>
    </location>
</feature>
<gene>
    <name evidence="7" type="ORF">IFO71_10890</name>
</gene>
<dbReference type="GO" id="GO:0016020">
    <property type="term" value="C:membrane"/>
    <property type="evidence" value="ECO:0007669"/>
    <property type="project" value="UniProtKB-SubCell"/>
</dbReference>
<evidence type="ECO:0000313" key="7">
    <source>
        <dbReference type="EMBL" id="MBD8526242.1"/>
    </source>
</evidence>
<keyword evidence="2 5" id="KW-0812">Transmembrane</keyword>
<evidence type="ECO:0000256" key="2">
    <source>
        <dbReference type="ARBA" id="ARBA00022692"/>
    </source>
</evidence>
<evidence type="ECO:0000259" key="6">
    <source>
        <dbReference type="Pfam" id="PF04932"/>
    </source>
</evidence>
<dbReference type="InterPro" id="IPR007016">
    <property type="entry name" value="O-antigen_ligase-rel_domated"/>
</dbReference>
<protein>
    <submittedName>
        <fullName evidence="7">O-antigen ligase family protein</fullName>
    </submittedName>
</protein>
<evidence type="ECO:0000256" key="5">
    <source>
        <dbReference type="SAM" id="Phobius"/>
    </source>
</evidence>
<dbReference type="GO" id="GO:0016874">
    <property type="term" value="F:ligase activity"/>
    <property type="evidence" value="ECO:0007669"/>
    <property type="project" value="UniProtKB-KW"/>
</dbReference>
<feature type="transmembrane region" description="Helical" evidence="5">
    <location>
        <begin position="6"/>
        <end position="37"/>
    </location>
</feature>
<keyword evidence="7" id="KW-0436">Ligase</keyword>
<feature type="transmembrane region" description="Helical" evidence="5">
    <location>
        <begin position="353"/>
        <end position="374"/>
    </location>
</feature>
<dbReference type="RefSeq" id="WP_192029662.1">
    <property type="nucleotide sequence ID" value="NZ_JACYTR010000019.1"/>
</dbReference>
<dbReference type="PANTHER" id="PTHR37422:SF21">
    <property type="entry name" value="EXOQ-LIKE PROTEIN"/>
    <property type="match status" value="1"/>
</dbReference>
<comment type="subcellular location">
    <subcellularLocation>
        <location evidence="1">Membrane</location>
        <topology evidence="1">Multi-pass membrane protein</topology>
    </subcellularLocation>
</comment>
<evidence type="ECO:0000313" key="8">
    <source>
        <dbReference type="Proteomes" id="UP000613768"/>
    </source>
</evidence>
<proteinExistence type="predicted"/>
<dbReference type="EMBL" id="JACYTR010000019">
    <property type="protein sequence ID" value="MBD8526242.1"/>
    <property type="molecule type" value="Genomic_DNA"/>
</dbReference>
<evidence type="ECO:0000256" key="1">
    <source>
        <dbReference type="ARBA" id="ARBA00004141"/>
    </source>
</evidence>
<feature type="transmembrane region" description="Helical" evidence="5">
    <location>
        <begin position="380"/>
        <end position="397"/>
    </location>
</feature>
<feature type="transmembrane region" description="Helical" evidence="5">
    <location>
        <begin position="218"/>
        <end position="236"/>
    </location>
</feature>